<gene>
    <name evidence="1" type="ORF">M514_05205</name>
</gene>
<feature type="non-terminal residue" evidence="1">
    <location>
        <position position="132"/>
    </location>
</feature>
<reference evidence="1" key="1">
    <citation type="journal article" date="2014" name="Nat. Genet.">
        <title>Genome and transcriptome of the porcine whipworm Trichuris suis.</title>
        <authorList>
            <person name="Jex A.R."/>
            <person name="Nejsum P."/>
            <person name="Schwarz E.M."/>
            <person name="Hu L."/>
            <person name="Young N.D."/>
            <person name="Hall R.S."/>
            <person name="Korhonen P.K."/>
            <person name="Liao S."/>
            <person name="Thamsborg S."/>
            <person name="Xia J."/>
            <person name="Xu P."/>
            <person name="Wang S."/>
            <person name="Scheerlinck J.P."/>
            <person name="Hofmann A."/>
            <person name="Sternberg P.W."/>
            <person name="Wang J."/>
            <person name="Gasser R.B."/>
        </authorList>
    </citation>
    <scope>NUCLEOTIDE SEQUENCE [LARGE SCALE GENOMIC DNA]</scope>
    <source>
        <strain evidence="1">DCEP-RM93F</strain>
    </source>
</reference>
<dbReference type="Proteomes" id="UP000030758">
    <property type="component" value="Unassembled WGS sequence"/>
</dbReference>
<organism evidence="1">
    <name type="scientific">Trichuris suis</name>
    <name type="common">pig whipworm</name>
    <dbReference type="NCBI Taxonomy" id="68888"/>
    <lineage>
        <taxon>Eukaryota</taxon>
        <taxon>Metazoa</taxon>
        <taxon>Ecdysozoa</taxon>
        <taxon>Nematoda</taxon>
        <taxon>Enoplea</taxon>
        <taxon>Dorylaimia</taxon>
        <taxon>Trichinellida</taxon>
        <taxon>Trichuridae</taxon>
        <taxon>Trichuris</taxon>
    </lineage>
</organism>
<evidence type="ECO:0000313" key="1">
    <source>
        <dbReference type="EMBL" id="KFD60772.1"/>
    </source>
</evidence>
<proteinExistence type="predicted"/>
<dbReference type="EMBL" id="KL367649">
    <property type="protein sequence ID" value="KFD60772.1"/>
    <property type="molecule type" value="Genomic_DNA"/>
</dbReference>
<sequence>MNPRWQPTIDGVLSVASEYNAVSLDELKELNRSAATISSSTHLDCVHERQALRMQTRSEWFLSPVLMQTDTVNHRYLQALNAKMSKALPFGRNLRSCPEATQRRSFRSHYGRPASASSLLFCSSPADCCADR</sequence>
<dbReference type="AlphaFoldDB" id="A0A085MU76"/>
<protein>
    <submittedName>
        <fullName evidence="1">Uncharacterized protein</fullName>
    </submittedName>
</protein>
<name>A0A085MU76_9BILA</name>
<accession>A0A085MU76</accession>